<proteinExistence type="inferred from homology"/>
<dbReference type="GO" id="GO:0070180">
    <property type="term" value="F:large ribosomal subunit rRNA binding"/>
    <property type="evidence" value="ECO:0007669"/>
    <property type="project" value="UniProtKB-UniRule"/>
</dbReference>
<dbReference type="GO" id="GO:1990904">
    <property type="term" value="C:ribonucleoprotein complex"/>
    <property type="evidence" value="ECO:0007669"/>
    <property type="project" value="UniProtKB-KW"/>
</dbReference>
<dbReference type="RefSeq" id="WP_281263977.1">
    <property type="nucleotide sequence ID" value="NZ_LN774881.1"/>
</dbReference>
<dbReference type="InterPro" id="IPR043141">
    <property type="entry name" value="Ribosomal_uL10-like_sf"/>
</dbReference>
<dbReference type="CDD" id="cd05797">
    <property type="entry name" value="Ribosomal_L10"/>
    <property type="match status" value="1"/>
</dbReference>
<organism evidence="9 10">
    <name type="scientific">Candidatus Westeberhardia cardiocondylae</name>
    <dbReference type="NCBI Taxonomy" id="1594731"/>
    <lineage>
        <taxon>Bacteria</taxon>
        <taxon>Pseudomonadati</taxon>
        <taxon>Pseudomonadota</taxon>
        <taxon>Gammaproteobacteria</taxon>
        <taxon>Enterobacterales</taxon>
        <taxon>Enterobacteriaceae</taxon>
        <taxon>ant endosymbionts</taxon>
        <taxon>Candidatus Westeberhardia</taxon>
    </lineage>
</organism>
<evidence type="ECO:0000313" key="9">
    <source>
        <dbReference type="EMBL" id="CEN32076.1"/>
    </source>
</evidence>
<dbReference type="STRING" id="1594731.WEOB_118"/>
<dbReference type="GO" id="GO:0005840">
    <property type="term" value="C:ribosome"/>
    <property type="evidence" value="ECO:0007669"/>
    <property type="project" value="UniProtKB-KW"/>
</dbReference>
<dbReference type="Proteomes" id="UP000242753">
    <property type="component" value="Chromosome I"/>
</dbReference>
<dbReference type="Gene3D" id="3.30.70.1730">
    <property type="match status" value="1"/>
</dbReference>
<evidence type="ECO:0000256" key="8">
    <source>
        <dbReference type="HAMAP-Rule" id="MF_00362"/>
    </source>
</evidence>
<dbReference type="Pfam" id="PF00466">
    <property type="entry name" value="Ribosomal_L10"/>
    <property type="match status" value="1"/>
</dbReference>
<evidence type="ECO:0000256" key="6">
    <source>
        <dbReference type="ARBA" id="ARBA00023274"/>
    </source>
</evidence>
<sequence length="165" mass="18656">MSLNIEKKKLIVSEIKDIVNRSISIVIADFSGVTANGINRLRKISRDCSGIYIKVISNSLFCRIIKDTHFDCLQSVISGPILVGFSLYDPGKISRLFLEYCNSDKNFKIVAASFEKKIILSSNIDLLANLPTRKEGILYMLFVMREIALGKIVRILYLLCDRNFS</sequence>
<dbReference type="SUPFAM" id="SSF160369">
    <property type="entry name" value="Ribosomal protein L10-like"/>
    <property type="match status" value="1"/>
</dbReference>
<dbReference type="InterPro" id="IPR022973">
    <property type="entry name" value="Ribosomal_uL10_bac"/>
</dbReference>
<keyword evidence="3 8" id="KW-0699">rRNA-binding</keyword>
<name>A0A0H5C532_9ENTR</name>
<comment type="similarity">
    <text evidence="2 8">Belongs to the universal ribosomal protein uL10 family.</text>
</comment>
<evidence type="ECO:0000256" key="2">
    <source>
        <dbReference type="ARBA" id="ARBA00008889"/>
    </source>
</evidence>
<dbReference type="EMBL" id="LN774881">
    <property type="protein sequence ID" value="CEN32076.1"/>
    <property type="molecule type" value="Genomic_DNA"/>
</dbReference>
<keyword evidence="5 8" id="KW-0689">Ribosomal protein</keyword>
<dbReference type="NCBIfam" id="NF000955">
    <property type="entry name" value="PRK00099.1-1"/>
    <property type="match status" value="1"/>
</dbReference>
<dbReference type="InterPro" id="IPR001790">
    <property type="entry name" value="Ribosomal_uL10"/>
</dbReference>
<dbReference type="KEGG" id="wca:WEOB_118"/>
<protein>
    <recommendedName>
        <fullName evidence="7 8">Large ribosomal subunit protein uL10</fullName>
    </recommendedName>
</protein>
<comment type="subunit">
    <text evidence="8">Part of the ribosomal stalk of the 50S ribosomal subunit. The N-terminus interacts with L11 and the large rRNA to form the base of the stalk. The C-terminus forms an elongated spine to which L12 dimers bind in a sequential fashion forming a multimeric L10(L12)X complex.</text>
</comment>
<comment type="function">
    <text evidence="1 8">Forms part of the ribosomal stalk, playing a central role in the interaction of the ribosome with GTP-bound translation factors.</text>
</comment>
<evidence type="ECO:0000313" key="10">
    <source>
        <dbReference type="Proteomes" id="UP000242753"/>
    </source>
</evidence>
<dbReference type="AlphaFoldDB" id="A0A0H5C532"/>
<dbReference type="GO" id="GO:0006412">
    <property type="term" value="P:translation"/>
    <property type="evidence" value="ECO:0007669"/>
    <property type="project" value="UniProtKB-UniRule"/>
</dbReference>
<keyword evidence="6 8" id="KW-0687">Ribonucleoprotein</keyword>
<evidence type="ECO:0000256" key="1">
    <source>
        <dbReference type="ARBA" id="ARBA00002633"/>
    </source>
</evidence>
<keyword evidence="4 8" id="KW-0694">RNA-binding</keyword>
<dbReference type="InterPro" id="IPR047865">
    <property type="entry name" value="Ribosomal_uL10_bac_type"/>
</dbReference>
<evidence type="ECO:0000256" key="3">
    <source>
        <dbReference type="ARBA" id="ARBA00022730"/>
    </source>
</evidence>
<accession>A0A0H5C532</accession>
<reference evidence="10" key="1">
    <citation type="submission" date="2015-01" db="EMBL/GenBank/DDBJ databases">
        <authorList>
            <person name="Manzano-Marin A."/>
            <person name="Manzano-Marin A."/>
        </authorList>
    </citation>
    <scope>NUCLEOTIDE SEQUENCE [LARGE SCALE GENOMIC DNA]</scope>
    <source>
        <strain evidence="10">obscurior</strain>
    </source>
</reference>
<evidence type="ECO:0000256" key="5">
    <source>
        <dbReference type="ARBA" id="ARBA00022980"/>
    </source>
</evidence>
<keyword evidence="10" id="KW-1185">Reference proteome</keyword>
<evidence type="ECO:0000256" key="7">
    <source>
        <dbReference type="ARBA" id="ARBA00035202"/>
    </source>
</evidence>
<gene>
    <name evidence="8 9" type="primary">rplJ</name>
    <name evidence="9" type="ORF">WEOB_118</name>
</gene>
<evidence type="ECO:0000256" key="4">
    <source>
        <dbReference type="ARBA" id="ARBA00022884"/>
    </source>
</evidence>
<dbReference type="HAMAP" id="MF_00362">
    <property type="entry name" value="Ribosomal_uL10"/>
    <property type="match status" value="1"/>
</dbReference>